<dbReference type="InterPro" id="IPR042529">
    <property type="entry name" value="IF_2B-like_C"/>
</dbReference>
<evidence type="ECO:0000256" key="7">
    <source>
        <dbReference type="ARBA" id="ARBA00044228"/>
    </source>
</evidence>
<dbReference type="Proteomes" id="UP001162164">
    <property type="component" value="Unassembled WGS sequence"/>
</dbReference>
<evidence type="ECO:0000256" key="2">
    <source>
        <dbReference type="ARBA" id="ARBA00007251"/>
    </source>
</evidence>
<evidence type="ECO:0000256" key="9">
    <source>
        <dbReference type="RuleBase" id="RU003814"/>
    </source>
</evidence>
<keyword evidence="3" id="KW-0963">Cytoplasm</keyword>
<reference evidence="10" key="1">
    <citation type="journal article" date="2023" name="Insect Mol. Biol.">
        <title>Genome sequencing provides insights into the evolution of gene families encoding plant cell wall-degrading enzymes in longhorned beetles.</title>
        <authorList>
            <person name="Shin N.R."/>
            <person name="Okamura Y."/>
            <person name="Kirsch R."/>
            <person name="Pauchet Y."/>
        </authorList>
    </citation>
    <scope>NUCLEOTIDE SEQUENCE</scope>
    <source>
        <strain evidence="10">MMC_N1</strain>
    </source>
</reference>
<keyword evidence="11" id="KW-1185">Reference proteome</keyword>
<name>A0ABQ9K2W2_9CUCU</name>
<protein>
    <recommendedName>
        <fullName evidence="6">Translation initiation factor eIF2B subunit beta</fullName>
    </recommendedName>
    <alternativeName>
        <fullName evidence="7">eIF2B GDP-GTP exchange factor subunit beta</fullName>
    </alternativeName>
</protein>
<keyword evidence="5" id="KW-0648">Protein biosynthesis</keyword>
<accession>A0ABQ9K2W2</accession>
<dbReference type="PANTHER" id="PTHR45859:SF1">
    <property type="entry name" value="TRANSLATION INITIATION FACTOR EIF-2B SUBUNIT BETA"/>
    <property type="match status" value="1"/>
</dbReference>
<evidence type="ECO:0000256" key="3">
    <source>
        <dbReference type="ARBA" id="ARBA00022490"/>
    </source>
</evidence>
<dbReference type="InterPro" id="IPR000649">
    <property type="entry name" value="IF-2B-related"/>
</dbReference>
<evidence type="ECO:0000256" key="8">
    <source>
        <dbReference type="ARBA" id="ARBA00046432"/>
    </source>
</evidence>
<gene>
    <name evidence="10" type="ORF">NQ317_002746</name>
</gene>
<dbReference type="Gene3D" id="3.40.50.10470">
    <property type="entry name" value="Translation initiation factor eif-2b, domain 2"/>
    <property type="match status" value="1"/>
</dbReference>
<dbReference type="InterPro" id="IPR051855">
    <property type="entry name" value="eIF2B_beta_subunit"/>
</dbReference>
<evidence type="ECO:0000256" key="6">
    <source>
        <dbReference type="ARBA" id="ARBA00044122"/>
    </source>
</evidence>
<evidence type="ECO:0000256" key="5">
    <source>
        <dbReference type="ARBA" id="ARBA00022917"/>
    </source>
</evidence>
<evidence type="ECO:0000256" key="1">
    <source>
        <dbReference type="ARBA" id="ARBA00004514"/>
    </source>
</evidence>
<dbReference type="Pfam" id="PF01008">
    <property type="entry name" value="IF-2B"/>
    <property type="match status" value="1"/>
</dbReference>
<keyword evidence="4" id="KW-0396">Initiation factor</keyword>
<evidence type="ECO:0000256" key="4">
    <source>
        <dbReference type="ARBA" id="ARBA00022540"/>
    </source>
</evidence>
<dbReference type="SUPFAM" id="SSF100950">
    <property type="entry name" value="NagB/RpiA/CoA transferase-like"/>
    <property type="match status" value="1"/>
</dbReference>
<comment type="similarity">
    <text evidence="2 9">Belongs to the eIF-2B alpha/beta/delta subunits family.</text>
</comment>
<dbReference type="PANTHER" id="PTHR45859">
    <property type="entry name" value="TRANSLATION INITIATION FACTOR EIF-2B SUBUNIT BETA"/>
    <property type="match status" value="1"/>
</dbReference>
<proteinExistence type="inferred from homology"/>
<comment type="caution">
    <text evidence="10">The sequence shown here is derived from an EMBL/GenBank/DDBJ whole genome shotgun (WGS) entry which is preliminary data.</text>
</comment>
<evidence type="ECO:0000313" key="10">
    <source>
        <dbReference type="EMBL" id="KAJ8984906.1"/>
    </source>
</evidence>
<comment type="subunit">
    <text evidence="8">Component of the translation initiation factor 2B (eIF2B) complex which is a heterodecamer of two sets of five different subunits: alpha, beta, gamma, delta and epsilon. Subunits alpha, beta and delta comprise a regulatory subcomplex and subunits epsilon and gamma comprise a catalytic subcomplex. Within the complex, the hexameric regulatory complex resides at the center, with the two heterodimeric catalytic subcomplexes bound on opposite sides.</text>
</comment>
<organism evidence="10 11">
    <name type="scientific">Molorchus minor</name>
    <dbReference type="NCBI Taxonomy" id="1323400"/>
    <lineage>
        <taxon>Eukaryota</taxon>
        <taxon>Metazoa</taxon>
        <taxon>Ecdysozoa</taxon>
        <taxon>Arthropoda</taxon>
        <taxon>Hexapoda</taxon>
        <taxon>Insecta</taxon>
        <taxon>Pterygota</taxon>
        <taxon>Neoptera</taxon>
        <taxon>Endopterygota</taxon>
        <taxon>Coleoptera</taxon>
        <taxon>Polyphaga</taxon>
        <taxon>Cucujiformia</taxon>
        <taxon>Chrysomeloidea</taxon>
        <taxon>Cerambycidae</taxon>
        <taxon>Lamiinae</taxon>
        <taxon>Monochamini</taxon>
        <taxon>Molorchus</taxon>
    </lineage>
</organism>
<dbReference type="InterPro" id="IPR037171">
    <property type="entry name" value="NagB/RpiA_transferase-like"/>
</dbReference>
<sequence length="347" mass="38621">MLEQDLSDVISLISDIKHKKLFNSYDVALRTEELLEALISKGQWKSARELMALVKMKIKYIAENLPQEATAANIMRHILKVIREEYEAASKLNRKKGEGQSLHQLVTANPNNVLDYSESLINLKSSLLDHLTEYKVELESSTDNIAAQASEHIHMNEIILTVGKSKTVEKFLKSAATKREFSVMVVEGAPFYYGHAMATSLSKNNIQTTIIPDSAVFAMMSRVNKVIIGTHTVLANGGLRAASGVHTVALAAKHYSVPVMVLSHMFKFTPIYVASFDHGNFNICASPADVIPYSTGELLNKIHIINPAFDYVPPELVTLFISHQGGNAPSYVYRLLSELYHQDDYDI</sequence>
<dbReference type="EMBL" id="JAPWTJ010000024">
    <property type="protein sequence ID" value="KAJ8984906.1"/>
    <property type="molecule type" value="Genomic_DNA"/>
</dbReference>
<evidence type="ECO:0000313" key="11">
    <source>
        <dbReference type="Proteomes" id="UP001162164"/>
    </source>
</evidence>
<comment type="subcellular location">
    <subcellularLocation>
        <location evidence="1">Cytoplasm</location>
        <location evidence="1">Cytosol</location>
    </subcellularLocation>
</comment>